<accession>A0A367RQG5</accession>
<proteinExistence type="predicted"/>
<sequence>MSTDFVPQPQNDDRFLEEAIDLLLFLEQELPNYTKDSNPGTALALMEAARSLHSIAIAAELDAIAIVAAALEEIFQLLHQYRATVNAPIASLLSEGLDCLQMLLMAFLTASQIDEVEILERMSAIVARLQAEFGDRQQSVIPQETNLETSIEQPHEYQPVIQFGDSLAEVESSASLPEQVMVKDKESIDTELISETSLQSGSLCHVDAERPDFSRHVEKLTQNLTPQPPSLLGKGEKSKPLSLQGRGLERGFPDTVKSQTERLSANGGELVNLEEEDFQAWLGDFFLPTETSEASLVKSFGDRHTLSLQESISTIVATSIPTATPINIKHLEQLKVLVATLLTTYNQQACQEEQQQHTIGRLLRQVKRLQHLLDNLQEWSGRLAAISDTLSPLAASRSQQLYSTLQSVLAEASQVASTVDSLNNNHHQLKQELIQQEKLLNHSSNLVKTVTTIPLKVALEPLHRLWPQLQALQDKSARLHLQISDIQVDRAFSDRLHALLLHISCYLLEQSIESCQTRQHLGKNSNAIIEIQVYQQGNQLIIDGCDDGAGLNLSQIYQSALAQGLALTKPGDILQTTRLTELVLEPEVSSVLCDRAALELGVELTEVCKQLIAIEGRIELKSKAGHGTAFSLHIPLDQKIAQLIVCQANSRVYAFVADSVEQICLSQSEQIIQTQAGRMLFLQSSGRSSGFLGCAHEHLTTEMLVPIHLLTDVLICPNHLPTSVTTYSTDTLNAFKQDKPLLVFRYLDKRCALEVDCIIGKQSSVIHPLGEAIPVAAYIQGTSILANGQLSLVLDGHLLTKSLT</sequence>
<dbReference type="SUPFAM" id="SSF47226">
    <property type="entry name" value="Histidine-containing phosphotransfer domain, HPT domain"/>
    <property type="match status" value="1"/>
</dbReference>
<dbReference type="Pfam" id="PF01584">
    <property type="entry name" value="CheW"/>
    <property type="match status" value="1"/>
</dbReference>
<dbReference type="EMBL" id="LXQD01000087">
    <property type="protein sequence ID" value="RCJ38745.1"/>
    <property type="molecule type" value="Genomic_DNA"/>
</dbReference>
<gene>
    <name evidence="6" type="ORF">A6770_12625</name>
</gene>
<dbReference type="EC" id="2.7.13.3" evidence="2"/>
<evidence type="ECO:0000256" key="3">
    <source>
        <dbReference type="SAM" id="Coils"/>
    </source>
</evidence>
<feature type="region of interest" description="Disordered" evidence="4">
    <location>
        <begin position="223"/>
        <end position="253"/>
    </location>
</feature>
<dbReference type="Proteomes" id="UP000252107">
    <property type="component" value="Unassembled WGS sequence"/>
</dbReference>
<evidence type="ECO:0000313" key="6">
    <source>
        <dbReference type="EMBL" id="RCJ38745.1"/>
    </source>
</evidence>
<dbReference type="GO" id="GO:0004673">
    <property type="term" value="F:protein histidine kinase activity"/>
    <property type="evidence" value="ECO:0007669"/>
    <property type="project" value="UniProtKB-EC"/>
</dbReference>
<dbReference type="InterPro" id="IPR051315">
    <property type="entry name" value="Bact_Chemotaxis_CheA"/>
</dbReference>
<dbReference type="InterPro" id="IPR036061">
    <property type="entry name" value="CheW-like_dom_sf"/>
</dbReference>
<dbReference type="Gene3D" id="1.20.120.160">
    <property type="entry name" value="HPT domain"/>
    <property type="match status" value="1"/>
</dbReference>
<feature type="coiled-coil region" evidence="3">
    <location>
        <begin position="412"/>
        <end position="439"/>
    </location>
</feature>
<evidence type="ECO:0000259" key="5">
    <source>
        <dbReference type="Pfam" id="PF01584"/>
    </source>
</evidence>
<evidence type="ECO:0000313" key="7">
    <source>
        <dbReference type="Proteomes" id="UP000252107"/>
    </source>
</evidence>
<dbReference type="PANTHER" id="PTHR43395:SF1">
    <property type="entry name" value="CHEMOTAXIS PROTEIN CHEA"/>
    <property type="match status" value="1"/>
</dbReference>
<dbReference type="InterPro" id="IPR002545">
    <property type="entry name" value="CheW-lke_dom"/>
</dbReference>
<dbReference type="GO" id="GO:0006935">
    <property type="term" value="P:chemotaxis"/>
    <property type="evidence" value="ECO:0007669"/>
    <property type="project" value="InterPro"/>
</dbReference>
<dbReference type="InterPro" id="IPR036890">
    <property type="entry name" value="HATPase_C_sf"/>
</dbReference>
<comment type="catalytic activity">
    <reaction evidence="1">
        <text>ATP + protein L-histidine = ADP + protein N-phospho-L-histidine.</text>
        <dbReference type="EC" id="2.7.13.3"/>
    </reaction>
</comment>
<dbReference type="PANTHER" id="PTHR43395">
    <property type="entry name" value="SENSOR HISTIDINE KINASE CHEA"/>
    <property type="match status" value="1"/>
</dbReference>
<dbReference type="SUPFAM" id="SSF50341">
    <property type="entry name" value="CheW-like"/>
    <property type="match status" value="1"/>
</dbReference>
<organism evidence="6 7">
    <name type="scientific">Nostoc minutum NIES-26</name>
    <dbReference type="NCBI Taxonomy" id="1844469"/>
    <lineage>
        <taxon>Bacteria</taxon>
        <taxon>Bacillati</taxon>
        <taxon>Cyanobacteriota</taxon>
        <taxon>Cyanophyceae</taxon>
        <taxon>Nostocales</taxon>
        <taxon>Nostocaceae</taxon>
        <taxon>Nostoc</taxon>
    </lineage>
</organism>
<protein>
    <recommendedName>
        <fullName evidence="2">histidine kinase</fullName>
        <ecNumber evidence="2">2.7.13.3</ecNumber>
    </recommendedName>
</protein>
<comment type="caution">
    <text evidence="6">The sequence shown here is derived from an EMBL/GenBank/DDBJ whole genome shotgun (WGS) entry which is preliminary data.</text>
</comment>
<keyword evidence="3" id="KW-0175">Coiled coil</keyword>
<name>A0A367RQG5_9NOSO</name>
<dbReference type="GO" id="GO:0000160">
    <property type="term" value="P:phosphorelay signal transduction system"/>
    <property type="evidence" value="ECO:0007669"/>
    <property type="project" value="InterPro"/>
</dbReference>
<dbReference type="SUPFAM" id="SSF55874">
    <property type="entry name" value="ATPase domain of HSP90 chaperone/DNA topoisomerase II/histidine kinase"/>
    <property type="match status" value="1"/>
</dbReference>
<evidence type="ECO:0000256" key="1">
    <source>
        <dbReference type="ARBA" id="ARBA00000085"/>
    </source>
</evidence>
<keyword evidence="7" id="KW-1185">Reference proteome</keyword>
<evidence type="ECO:0000256" key="4">
    <source>
        <dbReference type="SAM" id="MobiDB-lite"/>
    </source>
</evidence>
<dbReference type="AlphaFoldDB" id="A0A367RQG5"/>
<dbReference type="InterPro" id="IPR036641">
    <property type="entry name" value="HPT_dom_sf"/>
</dbReference>
<feature type="domain" description="CheW-like" evidence="5">
    <location>
        <begin position="736"/>
        <end position="800"/>
    </location>
</feature>
<dbReference type="Gene3D" id="2.30.30.40">
    <property type="entry name" value="SH3 Domains"/>
    <property type="match status" value="1"/>
</dbReference>
<evidence type="ECO:0000256" key="2">
    <source>
        <dbReference type="ARBA" id="ARBA00012438"/>
    </source>
</evidence>
<dbReference type="Gene3D" id="3.30.565.10">
    <property type="entry name" value="Histidine kinase-like ATPase, C-terminal domain"/>
    <property type="match status" value="1"/>
</dbReference>
<reference evidence="6" key="1">
    <citation type="submission" date="2016-04" db="EMBL/GenBank/DDBJ databases">
        <authorList>
            <person name="Tabuchi Yagui T.R."/>
        </authorList>
    </citation>
    <scope>NUCLEOTIDE SEQUENCE [LARGE SCALE GENOMIC DNA]</scope>
    <source>
        <strain evidence="6">NIES-26</strain>
    </source>
</reference>